<accession>A0A1F6MAP6</accession>
<sequence length="162" mass="16899">MTRSRGFTLIELLIVVAIIAILAAIVFVALDPARRFAEARNAQRWSDVNNILSAILHHQVDNEGIPAPIISGLTAGINYAIGTSGSNCSGVCSATTTDSSCKDLTNTLVGGGYLSEIPHDPRSGTDSVTGYYVQKSSGSIVMIGSCEAESEGGTTPDIKVAR</sequence>
<keyword evidence="5 6" id="KW-0472">Membrane</keyword>
<dbReference type="InterPro" id="IPR045584">
    <property type="entry name" value="Pilin-like"/>
</dbReference>
<evidence type="ECO:0000313" key="7">
    <source>
        <dbReference type="EMBL" id="OGH68711.1"/>
    </source>
</evidence>
<comment type="subcellular location">
    <subcellularLocation>
        <location evidence="1">Membrane</location>
        <topology evidence="1">Single-pass membrane protein</topology>
    </subcellularLocation>
</comment>
<dbReference type="Gene3D" id="3.30.700.10">
    <property type="entry name" value="Glycoprotein, Type 4 Pilin"/>
    <property type="match status" value="1"/>
</dbReference>
<dbReference type="Proteomes" id="UP000177953">
    <property type="component" value="Unassembled WGS sequence"/>
</dbReference>
<dbReference type="SUPFAM" id="SSF54523">
    <property type="entry name" value="Pili subunits"/>
    <property type="match status" value="1"/>
</dbReference>
<feature type="transmembrane region" description="Helical" evidence="6">
    <location>
        <begin position="6"/>
        <end position="30"/>
    </location>
</feature>
<evidence type="ECO:0000256" key="2">
    <source>
        <dbReference type="ARBA" id="ARBA00022481"/>
    </source>
</evidence>
<organism evidence="7 8">
    <name type="scientific">Candidatus Magasanikbacteria bacterium RIFCSPHIGHO2_01_FULL_47_8</name>
    <dbReference type="NCBI Taxonomy" id="1798673"/>
    <lineage>
        <taxon>Bacteria</taxon>
        <taxon>Candidatus Magasanikiibacteriota</taxon>
    </lineage>
</organism>
<evidence type="ECO:0000256" key="5">
    <source>
        <dbReference type="ARBA" id="ARBA00023136"/>
    </source>
</evidence>
<dbReference type="InterPro" id="IPR012902">
    <property type="entry name" value="N_methyl_site"/>
</dbReference>
<evidence type="ECO:0000256" key="3">
    <source>
        <dbReference type="ARBA" id="ARBA00022692"/>
    </source>
</evidence>
<evidence type="ECO:0000256" key="6">
    <source>
        <dbReference type="SAM" id="Phobius"/>
    </source>
</evidence>
<comment type="caution">
    <text evidence="7">The sequence shown here is derived from an EMBL/GenBank/DDBJ whole genome shotgun (WGS) entry which is preliminary data.</text>
</comment>
<dbReference type="PRINTS" id="PR00885">
    <property type="entry name" value="BCTERIALGSPH"/>
</dbReference>
<evidence type="ECO:0000256" key="1">
    <source>
        <dbReference type="ARBA" id="ARBA00004167"/>
    </source>
</evidence>
<proteinExistence type="predicted"/>
<name>A0A1F6MAP6_9BACT</name>
<reference evidence="7 8" key="1">
    <citation type="journal article" date="2016" name="Nat. Commun.">
        <title>Thousands of microbial genomes shed light on interconnected biogeochemical processes in an aquifer system.</title>
        <authorList>
            <person name="Anantharaman K."/>
            <person name="Brown C.T."/>
            <person name="Hug L.A."/>
            <person name="Sharon I."/>
            <person name="Castelle C.J."/>
            <person name="Probst A.J."/>
            <person name="Thomas B.C."/>
            <person name="Singh A."/>
            <person name="Wilkins M.J."/>
            <person name="Karaoz U."/>
            <person name="Brodie E.L."/>
            <person name="Williams K.H."/>
            <person name="Hubbard S.S."/>
            <person name="Banfield J.F."/>
        </authorList>
    </citation>
    <scope>NUCLEOTIDE SEQUENCE [LARGE SCALE GENOMIC DNA]</scope>
</reference>
<dbReference type="GO" id="GO:0015627">
    <property type="term" value="C:type II protein secretion system complex"/>
    <property type="evidence" value="ECO:0007669"/>
    <property type="project" value="InterPro"/>
</dbReference>
<dbReference type="GO" id="GO:0016020">
    <property type="term" value="C:membrane"/>
    <property type="evidence" value="ECO:0007669"/>
    <property type="project" value="UniProtKB-SubCell"/>
</dbReference>
<dbReference type="GO" id="GO:0015628">
    <property type="term" value="P:protein secretion by the type II secretion system"/>
    <property type="evidence" value="ECO:0007669"/>
    <property type="project" value="InterPro"/>
</dbReference>
<dbReference type="EMBL" id="MFPU01000084">
    <property type="protein sequence ID" value="OGH68711.1"/>
    <property type="molecule type" value="Genomic_DNA"/>
</dbReference>
<evidence type="ECO:0008006" key="9">
    <source>
        <dbReference type="Google" id="ProtNLM"/>
    </source>
</evidence>
<gene>
    <name evidence="7" type="ORF">A2754_02430</name>
</gene>
<evidence type="ECO:0000313" key="8">
    <source>
        <dbReference type="Proteomes" id="UP000177953"/>
    </source>
</evidence>
<protein>
    <recommendedName>
        <fullName evidence="9">Type II secretion system protein GspG C-terminal domain-containing protein</fullName>
    </recommendedName>
</protein>
<dbReference type="InterPro" id="IPR002416">
    <property type="entry name" value="T2SS_protein-GspH"/>
</dbReference>
<keyword evidence="2" id="KW-0488">Methylation</keyword>
<dbReference type="AlphaFoldDB" id="A0A1F6MAP6"/>
<dbReference type="NCBIfam" id="TIGR02532">
    <property type="entry name" value="IV_pilin_GFxxxE"/>
    <property type="match status" value="1"/>
</dbReference>
<dbReference type="Pfam" id="PF07963">
    <property type="entry name" value="N_methyl"/>
    <property type="match status" value="1"/>
</dbReference>
<keyword evidence="3 6" id="KW-0812">Transmembrane</keyword>
<evidence type="ECO:0000256" key="4">
    <source>
        <dbReference type="ARBA" id="ARBA00022989"/>
    </source>
</evidence>
<dbReference type="PROSITE" id="PS00409">
    <property type="entry name" value="PROKAR_NTER_METHYL"/>
    <property type="match status" value="1"/>
</dbReference>
<keyword evidence="4 6" id="KW-1133">Transmembrane helix</keyword>